<evidence type="ECO:0000256" key="1">
    <source>
        <dbReference type="SAM" id="MobiDB-lite"/>
    </source>
</evidence>
<sequence>MPRYAPAPGTSRTGTLDSPYPVSASGAGTRRGERHLGGGRGREHVGKIENAGSPPWVLAAAIGCDPGWSRGGALPSAGKLCRFQRLPFV</sequence>
<dbReference type="AlphaFoldDB" id="L9JII7"/>
<dbReference type="Proteomes" id="UP000011518">
    <property type="component" value="Unassembled WGS sequence"/>
</dbReference>
<keyword evidence="3" id="KW-1185">Reference proteome</keyword>
<dbReference type="InParanoid" id="L9JII7"/>
<evidence type="ECO:0000313" key="3">
    <source>
        <dbReference type="Proteomes" id="UP000011518"/>
    </source>
</evidence>
<dbReference type="EMBL" id="KB321016">
    <property type="protein sequence ID" value="ELW48932.1"/>
    <property type="molecule type" value="Genomic_DNA"/>
</dbReference>
<reference evidence="3" key="2">
    <citation type="journal article" date="2013" name="Nat. Commun.">
        <title>Genome of the Chinese tree shrew.</title>
        <authorList>
            <person name="Fan Y."/>
            <person name="Huang Z.Y."/>
            <person name="Cao C.C."/>
            <person name="Chen C.S."/>
            <person name="Chen Y.X."/>
            <person name="Fan D.D."/>
            <person name="He J."/>
            <person name="Hou H.L."/>
            <person name="Hu L."/>
            <person name="Hu X.T."/>
            <person name="Jiang X.T."/>
            <person name="Lai R."/>
            <person name="Lang Y.S."/>
            <person name="Liang B."/>
            <person name="Liao S.G."/>
            <person name="Mu D."/>
            <person name="Ma Y.Y."/>
            <person name="Niu Y.Y."/>
            <person name="Sun X.Q."/>
            <person name="Xia J.Q."/>
            <person name="Xiao J."/>
            <person name="Xiong Z.Q."/>
            <person name="Xu L."/>
            <person name="Yang L."/>
            <person name="Zhang Y."/>
            <person name="Zhao W."/>
            <person name="Zhao X.D."/>
            <person name="Zheng Y.T."/>
            <person name="Zhou J.M."/>
            <person name="Zhu Y.B."/>
            <person name="Zhang G.J."/>
            <person name="Wang J."/>
            <person name="Yao Y.G."/>
        </authorList>
    </citation>
    <scope>NUCLEOTIDE SEQUENCE [LARGE SCALE GENOMIC DNA]</scope>
</reference>
<name>L9JII7_TUPCH</name>
<organism evidence="2 3">
    <name type="scientific">Tupaia chinensis</name>
    <name type="common">Chinese tree shrew</name>
    <name type="synonym">Tupaia belangeri chinensis</name>
    <dbReference type="NCBI Taxonomy" id="246437"/>
    <lineage>
        <taxon>Eukaryota</taxon>
        <taxon>Metazoa</taxon>
        <taxon>Chordata</taxon>
        <taxon>Craniata</taxon>
        <taxon>Vertebrata</taxon>
        <taxon>Euteleostomi</taxon>
        <taxon>Mammalia</taxon>
        <taxon>Eutheria</taxon>
        <taxon>Euarchontoglires</taxon>
        <taxon>Scandentia</taxon>
        <taxon>Tupaiidae</taxon>
        <taxon>Tupaia</taxon>
    </lineage>
</organism>
<feature type="region of interest" description="Disordered" evidence="1">
    <location>
        <begin position="1"/>
        <end position="50"/>
    </location>
</feature>
<gene>
    <name evidence="2" type="ORF">TREES_T100005585</name>
</gene>
<feature type="compositionally biased region" description="Basic and acidic residues" evidence="1">
    <location>
        <begin position="30"/>
        <end position="47"/>
    </location>
</feature>
<proteinExistence type="predicted"/>
<accession>L9JII7</accession>
<evidence type="ECO:0000313" key="2">
    <source>
        <dbReference type="EMBL" id="ELW48932.1"/>
    </source>
</evidence>
<protein>
    <submittedName>
        <fullName evidence="2">Uncharacterized protein</fullName>
    </submittedName>
</protein>
<reference evidence="3" key="1">
    <citation type="submission" date="2012-07" db="EMBL/GenBank/DDBJ databases">
        <title>Genome of the Chinese tree shrew, a rising model animal genetically related to primates.</title>
        <authorList>
            <person name="Zhang G."/>
            <person name="Fan Y."/>
            <person name="Yao Y."/>
            <person name="Huang Z."/>
        </authorList>
    </citation>
    <scope>NUCLEOTIDE SEQUENCE [LARGE SCALE GENOMIC DNA]</scope>
</reference>